<keyword evidence="5" id="KW-1185">Reference proteome</keyword>
<feature type="compositionally biased region" description="Low complexity" evidence="1">
    <location>
        <begin position="54"/>
        <end position="88"/>
    </location>
</feature>
<dbReference type="SMART" id="SM00327">
    <property type="entry name" value="VWA"/>
    <property type="match status" value="1"/>
</dbReference>
<dbReference type="eggNOG" id="ENOG502QSCC">
    <property type="taxonomic scope" value="Eukaryota"/>
</dbReference>
<dbReference type="Gene3D" id="3.40.50.410">
    <property type="entry name" value="von Willebrand factor, type A domain"/>
    <property type="match status" value="1"/>
</dbReference>
<organism evidence="4 5">
    <name type="scientific">Thecamonas trahens ATCC 50062</name>
    <dbReference type="NCBI Taxonomy" id="461836"/>
    <lineage>
        <taxon>Eukaryota</taxon>
        <taxon>Apusozoa</taxon>
        <taxon>Apusomonadida</taxon>
        <taxon>Apusomonadidae</taxon>
        <taxon>Thecamonas</taxon>
    </lineage>
</organism>
<evidence type="ECO:0000256" key="1">
    <source>
        <dbReference type="SAM" id="MobiDB-lite"/>
    </source>
</evidence>
<feature type="compositionally biased region" description="Pro residues" evidence="1">
    <location>
        <begin position="1"/>
        <end position="12"/>
    </location>
</feature>
<gene>
    <name evidence="4" type="ORF">AMSG_01273</name>
</gene>
<evidence type="ECO:0000313" key="4">
    <source>
        <dbReference type="EMBL" id="KNC53562.1"/>
    </source>
</evidence>
<dbReference type="Pfam" id="PF13768">
    <property type="entry name" value="VWA_3"/>
    <property type="match status" value="1"/>
</dbReference>
<dbReference type="AlphaFoldDB" id="A0A0L0DMP2"/>
<dbReference type="SUPFAM" id="SSF53300">
    <property type="entry name" value="vWA-like"/>
    <property type="match status" value="1"/>
</dbReference>
<sequence length="684" mass="71379">MSWPTSNPPQQQPPSAAYHQSGSTSDMGSDEFSSDESYSRSAGTNHSPRPGQHASGYGSPSSPSSPPKASHSSASSSISSASSFSDHAAPPPAYQAGPSTGGGVNGGGDMAPPPAYDAGVAGAGGGKGNGSAPAKVPAAVTKHLSCPLVMATGGSMFGIDAVDVMVECHIATAVVTVRAAFVNVGKSAVDAAFLMPKDPEATVSAAQVQIGRDRVLETLVLPNEEANAIKEEQDRLVGQANGGGASGAGNPYSLGGSGSARAEGDSEDAVLQRLMTNPFVFVMPFTNVPAGETVVVTVTYLEDLDVEAGAFVLRVPLAVPEHLLLRGSVREAINIGVTINAGTPSSSWGSASHVMHVESESESHIVLSLDKNSGPVSNRDFEISYSVWNKDIVASLLVEDGDGAAYDPRPSFSLFVAPPAMDELAGTFRRNIVFVVDRSGSMGGSPMRSALEAVRSGLDSLTPYDMFNIIAFDSELAVHSQAMVAATPESCEAAKAWLNTVDARGLTDIESPLRFAEKMLSDVAGLAFVFLVTDGAVSNERQICSTRTKRSHIRYFTMGIGPYCNMYFLKQLAILGRGYSARVFAASEIEPQMKRLLAIASVPVLADVSLAVAGTDVEVYPEPVPDLYCGAPIVVSGKYTGELPRVLKLTGRTPSGEFRTLAVTATRSAYVPVSRIFASSDWCI</sequence>
<dbReference type="InterPro" id="IPR013694">
    <property type="entry name" value="VIT"/>
</dbReference>
<feature type="domain" description="VIT" evidence="3">
    <location>
        <begin position="143"/>
        <end position="302"/>
    </location>
</feature>
<dbReference type="EMBL" id="GL349437">
    <property type="protein sequence ID" value="KNC53562.1"/>
    <property type="molecule type" value="Genomic_DNA"/>
</dbReference>
<feature type="region of interest" description="Disordered" evidence="1">
    <location>
        <begin position="239"/>
        <end position="261"/>
    </location>
</feature>
<dbReference type="InterPro" id="IPR036465">
    <property type="entry name" value="vWFA_dom_sf"/>
</dbReference>
<evidence type="ECO:0000259" key="2">
    <source>
        <dbReference type="PROSITE" id="PS50234"/>
    </source>
</evidence>
<feature type="compositionally biased region" description="Polar residues" evidence="1">
    <location>
        <begin position="35"/>
        <end position="47"/>
    </location>
</feature>
<evidence type="ECO:0000313" key="5">
    <source>
        <dbReference type="Proteomes" id="UP000054408"/>
    </source>
</evidence>
<feature type="domain" description="VWFA" evidence="2">
    <location>
        <begin position="431"/>
        <end position="602"/>
    </location>
</feature>
<dbReference type="OrthoDB" id="1729737at2759"/>
<accession>A0A0L0DMP2</accession>
<dbReference type="InterPro" id="IPR002035">
    <property type="entry name" value="VWF_A"/>
</dbReference>
<feature type="compositionally biased region" description="Gly residues" evidence="1">
    <location>
        <begin position="99"/>
        <end position="109"/>
    </location>
</feature>
<proteinExistence type="predicted"/>
<reference evidence="4 5" key="1">
    <citation type="submission" date="2010-05" db="EMBL/GenBank/DDBJ databases">
        <title>The Genome Sequence of Thecamonas trahens ATCC 50062.</title>
        <authorList>
            <consortium name="The Broad Institute Genome Sequencing Platform"/>
            <person name="Russ C."/>
            <person name="Cuomo C."/>
            <person name="Shea T."/>
            <person name="Young S.K."/>
            <person name="Zeng Q."/>
            <person name="Koehrsen M."/>
            <person name="Haas B."/>
            <person name="Borodovsky M."/>
            <person name="Guigo R."/>
            <person name="Alvarado L."/>
            <person name="Berlin A."/>
            <person name="Bochicchio J."/>
            <person name="Borenstein D."/>
            <person name="Chapman S."/>
            <person name="Chen Z."/>
            <person name="Freedman E."/>
            <person name="Gellesch M."/>
            <person name="Goldberg J."/>
            <person name="Griggs A."/>
            <person name="Gujja S."/>
            <person name="Heilman E."/>
            <person name="Heiman D."/>
            <person name="Hepburn T."/>
            <person name="Howarth C."/>
            <person name="Jen D."/>
            <person name="Larson L."/>
            <person name="Mehta T."/>
            <person name="Park D."/>
            <person name="Pearson M."/>
            <person name="Roberts A."/>
            <person name="Saif S."/>
            <person name="Shenoy N."/>
            <person name="Sisk P."/>
            <person name="Stolte C."/>
            <person name="Sykes S."/>
            <person name="Thomson T."/>
            <person name="Walk T."/>
            <person name="White J."/>
            <person name="Yandava C."/>
            <person name="Burger G."/>
            <person name="Gray M.W."/>
            <person name="Holland P.W.H."/>
            <person name="King N."/>
            <person name="Lang F.B.F."/>
            <person name="Roger A.J."/>
            <person name="Ruiz-Trillo I."/>
            <person name="Lander E."/>
            <person name="Nusbaum C."/>
        </authorList>
    </citation>
    <scope>NUCLEOTIDE SEQUENCE [LARGE SCALE GENOMIC DNA]</scope>
    <source>
        <strain evidence="4 5">ATCC 50062</strain>
    </source>
</reference>
<evidence type="ECO:0000259" key="3">
    <source>
        <dbReference type="PROSITE" id="PS51468"/>
    </source>
</evidence>
<dbReference type="PANTHER" id="PTHR46503">
    <property type="entry name" value="INTER-ALPHA-TRYPSIN INHIBITOR HEAVY CHAIN-LIKE PROTEIN"/>
    <property type="match status" value="1"/>
</dbReference>
<dbReference type="GeneID" id="25561029"/>
<dbReference type="RefSeq" id="XP_013761881.1">
    <property type="nucleotide sequence ID" value="XM_013906427.1"/>
</dbReference>
<feature type="compositionally biased region" description="Polar residues" evidence="1">
    <location>
        <begin position="18"/>
        <end position="27"/>
    </location>
</feature>
<dbReference type="Proteomes" id="UP000054408">
    <property type="component" value="Unassembled WGS sequence"/>
</dbReference>
<dbReference type="PANTHER" id="PTHR46503:SF1">
    <property type="entry name" value="INTER-ALPHA-TRYPSIN INHIBITOR HEAVY CHAIN-LIKE PROTEIN"/>
    <property type="match status" value="1"/>
</dbReference>
<feature type="region of interest" description="Disordered" evidence="1">
    <location>
        <begin position="1"/>
        <end position="111"/>
    </location>
</feature>
<dbReference type="PROSITE" id="PS50234">
    <property type="entry name" value="VWFA"/>
    <property type="match status" value="1"/>
</dbReference>
<protein>
    <submittedName>
        <fullName evidence="4">von Willebrand factor type A domain-containing protein</fullName>
    </submittedName>
</protein>
<name>A0A0L0DMP2_THETB</name>
<dbReference type="PROSITE" id="PS51468">
    <property type="entry name" value="VIT"/>
    <property type="match status" value="1"/>
</dbReference>
<dbReference type="STRING" id="461836.A0A0L0DMP2"/>